<keyword evidence="8 11" id="KW-0472">Membrane</keyword>
<feature type="transmembrane region" description="Helical" evidence="11">
    <location>
        <begin position="12"/>
        <end position="33"/>
    </location>
</feature>
<dbReference type="AlphaFoldDB" id="D4G8S4"/>
<dbReference type="PANTHER" id="PTHR43848">
    <property type="entry name" value="PUTRESCINE TRANSPORT SYSTEM PERMEASE PROTEIN POTI"/>
    <property type="match status" value="1"/>
</dbReference>
<evidence type="ECO:0000256" key="4">
    <source>
        <dbReference type="ARBA" id="ARBA00022475"/>
    </source>
</evidence>
<dbReference type="Proteomes" id="UP000001700">
    <property type="component" value="Chromosome"/>
</dbReference>
<evidence type="ECO:0000256" key="3">
    <source>
        <dbReference type="ARBA" id="ARBA00022448"/>
    </source>
</evidence>
<dbReference type="eggNOG" id="COG1177">
    <property type="taxonomic scope" value="Bacteria"/>
</dbReference>
<dbReference type="OrthoDB" id="9782004at2"/>
<keyword evidence="5" id="KW-0997">Cell inner membrane</keyword>
<accession>D4G8S4</accession>
<dbReference type="GO" id="GO:0005886">
    <property type="term" value="C:plasma membrane"/>
    <property type="evidence" value="ECO:0007669"/>
    <property type="project" value="UniProtKB-SubCell"/>
</dbReference>
<comment type="subcellular location">
    <subcellularLocation>
        <location evidence="1">Cell inner membrane</location>
        <topology evidence="1">Multi-pass membrane protein</topology>
    </subcellularLocation>
    <subcellularLocation>
        <location evidence="11">Cell membrane</location>
        <topology evidence="11">Multi-pass membrane protein</topology>
    </subcellularLocation>
</comment>
<keyword evidence="6 11" id="KW-0812">Transmembrane</keyword>
<organism evidence="13 14">
    <name type="scientific">Riesia pediculicola (strain USDA)</name>
    <dbReference type="NCBI Taxonomy" id="515618"/>
    <lineage>
        <taxon>Bacteria</taxon>
        <taxon>Pseudomonadati</taxon>
        <taxon>Pseudomonadota</taxon>
        <taxon>Gammaproteobacteria</taxon>
        <taxon>Enterobacterales</taxon>
        <taxon>Enterobacteriaceae</taxon>
        <taxon>Candidatus Riesia</taxon>
    </lineage>
</organism>
<evidence type="ECO:0000256" key="2">
    <source>
        <dbReference type="ARBA" id="ARBA00007069"/>
    </source>
</evidence>
<evidence type="ECO:0000256" key="5">
    <source>
        <dbReference type="ARBA" id="ARBA00022519"/>
    </source>
</evidence>
<dbReference type="CDD" id="cd06261">
    <property type="entry name" value="TM_PBP2"/>
    <property type="match status" value="1"/>
</dbReference>
<sequence>MIIRFLRNFLILSVYFYLYIPIIILIIDSFYFYKLGSSLKEINISKYELLLKNDSLMQAALNSITISFLSASITTIIGFLISLSLLRYSLKSKFFIYCMLFIVSVSPDIVMAISLLFLFKFIRIPLGFFSLLLSHITFCLPFSVINTYSKMKKFDINLLEAAEDLGASEFLILRYIILPLSIPAIVSSWLLTFIVSIDDVTISSFVTGPRYEILPLKIYSMVKVGISSEINEISILLLLFFMFCFLLVHGLWKIFKKNKRKRLIV</sequence>
<comment type="function">
    <text evidence="9">Required for the activity of the bacterial periplasmic transport system of putrescine and spermidine.</text>
</comment>
<proteinExistence type="inferred from homology"/>
<gene>
    <name evidence="13" type="ordered locus">RIEPE_0495</name>
</gene>
<evidence type="ECO:0000256" key="10">
    <source>
        <dbReference type="ARBA" id="ARBA00039580"/>
    </source>
</evidence>
<dbReference type="GO" id="GO:0055085">
    <property type="term" value="P:transmembrane transport"/>
    <property type="evidence" value="ECO:0007669"/>
    <property type="project" value="InterPro"/>
</dbReference>
<dbReference type="SUPFAM" id="SSF161098">
    <property type="entry name" value="MetI-like"/>
    <property type="match status" value="1"/>
</dbReference>
<dbReference type="InterPro" id="IPR000515">
    <property type="entry name" value="MetI-like"/>
</dbReference>
<evidence type="ECO:0000259" key="12">
    <source>
        <dbReference type="PROSITE" id="PS50928"/>
    </source>
</evidence>
<feature type="transmembrane region" description="Helical" evidence="11">
    <location>
        <begin position="233"/>
        <end position="252"/>
    </location>
</feature>
<evidence type="ECO:0000256" key="8">
    <source>
        <dbReference type="ARBA" id="ARBA00023136"/>
    </source>
</evidence>
<dbReference type="STRING" id="515618.RIEPE_0495"/>
<keyword evidence="14" id="KW-1185">Reference proteome</keyword>
<evidence type="ECO:0000256" key="6">
    <source>
        <dbReference type="ARBA" id="ARBA00022692"/>
    </source>
</evidence>
<dbReference type="EMBL" id="CP001085">
    <property type="protein sequence ID" value="ADD79770.1"/>
    <property type="molecule type" value="Genomic_DNA"/>
</dbReference>
<feature type="domain" description="ABC transmembrane type-1" evidence="12">
    <location>
        <begin position="60"/>
        <end position="248"/>
    </location>
</feature>
<name>D4G8S4_RIEPU</name>
<comment type="similarity">
    <text evidence="2">Belongs to the binding-protein-dependent transport system permease family. CysTW subfamily.</text>
</comment>
<dbReference type="KEGG" id="rip:RIEPE_0495"/>
<feature type="transmembrane region" description="Helical" evidence="11">
    <location>
        <begin position="175"/>
        <end position="197"/>
    </location>
</feature>
<evidence type="ECO:0000313" key="13">
    <source>
        <dbReference type="EMBL" id="ADD79770.1"/>
    </source>
</evidence>
<keyword evidence="7 11" id="KW-1133">Transmembrane helix</keyword>
<feature type="transmembrane region" description="Helical" evidence="11">
    <location>
        <begin position="94"/>
        <end position="118"/>
    </location>
</feature>
<dbReference type="PANTHER" id="PTHR43848:SF5">
    <property type="entry name" value="SPERMIDINE_PUTRESCINE TRANSPORT SYSTEM PERMEASE PROTEIN POTC"/>
    <property type="match status" value="1"/>
</dbReference>
<feature type="transmembrane region" description="Helical" evidence="11">
    <location>
        <begin position="59"/>
        <end position="82"/>
    </location>
</feature>
<dbReference type="Gene3D" id="1.10.3720.10">
    <property type="entry name" value="MetI-like"/>
    <property type="match status" value="1"/>
</dbReference>
<dbReference type="HOGENOM" id="CLU_016047_3_0_6"/>
<evidence type="ECO:0000256" key="1">
    <source>
        <dbReference type="ARBA" id="ARBA00004429"/>
    </source>
</evidence>
<keyword evidence="4" id="KW-1003">Cell membrane</keyword>
<feature type="transmembrane region" description="Helical" evidence="11">
    <location>
        <begin position="124"/>
        <end position="145"/>
    </location>
</feature>
<evidence type="ECO:0000256" key="11">
    <source>
        <dbReference type="RuleBase" id="RU363032"/>
    </source>
</evidence>
<dbReference type="InterPro" id="IPR051789">
    <property type="entry name" value="Bact_Polyamine_Transport"/>
</dbReference>
<dbReference type="PROSITE" id="PS50928">
    <property type="entry name" value="ABC_TM1"/>
    <property type="match status" value="1"/>
</dbReference>
<evidence type="ECO:0000313" key="14">
    <source>
        <dbReference type="Proteomes" id="UP000001700"/>
    </source>
</evidence>
<keyword evidence="3 11" id="KW-0813">Transport</keyword>
<protein>
    <recommendedName>
        <fullName evidence="10">Spermidine/putrescine transport system permease protein PotC</fullName>
    </recommendedName>
</protein>
<reference evidence="13" key="1">
    <citation type="submission" date="2008-05" db="EMBL/GenBank/DDBJ databases">
        <title>Genome sequence of Riesia pediculicola USDA.</title>
        <authorList>
            <person name="Kirkness E.F."/>
        </authorList>
    </citation>
    <scope>NUCLEOTIDE SEQUENCE [LARGE SCALE GENOMIC DNA]</scope>
    <source>
        <strain evidence="13">USDA</strain>
    </source>
</reference>
<evidence type="ECO:0000256" key="9">
    <source>
        <dbReference type="ARBA" id="ARBA00037216"/>
    </source>
</evidence>
<evidence type="ECO:0000256" key="7">
    <source>
        <dbReference type="ARBA" id="ARBA00022989"/>
    </source>
</evidence>
<dbReference type="InterPro" id="IPR035906">
    <property type="entry name" value="MetI-like_sf"/>
</dbReference>
<dbReference type="Pfam" id="PF00528">
    <property type="entry name" value="BPD_transp_1"/>
    <property type="match status" value="1"/>
</dbReference>